<feature type="domain" description="Aminotransferase class V" evidence="7">
    <location>
        <begin position="47"/>
        <end position="375"/>
    </location>
</feature>
<evidence type="ECO:0000256" key="1">
    <source>
        <dbReference type="ARBA" id="ARBA00001933"/>
    </source>
</evidence>
<dbReference type="GeneID" id="106819040"/>
<keyword evidence="8" id="KW-1185">Reference proteome</keyword>
<dbReference type="PANTHER" id="PTHR21152:SF40">
    <property type="entry name" value="ALANINE--GLYOXYLATE AMINOTRANSFERASE"/>
    <property type="match status" value="1"/>
</dbReference>
<dbReference type="Pfam" id="PF00266">
    <property type="entry name" value="Aminotran_5"/>
    <property type="match status" value="1"/>
</dbReference>
<proteinExistence type="inferred from homology"/>
<dbReference type="Gene3D" id="3.40.640.10">
    <property type="entry name" value="Type I PLP-dependent aspartate aminotransferase-like (Major domain)"/>
    <property type="match status" value="1"/>
</dbReference>
<evidence type="ECO:0000259" key="7">
    <source>
        <dbReference type="Pfam" id="PF00266"/>
    </source>
</evidence>
<keyword evidence="3 4" id="KW-0663">Pyridoxal phosphate</keyword>
<name>A0ABM1F414_PRICU</name>
<dbReference type="PANTHER" id="PTHR21152">
    <property type="entry name" value="AMINOTRANSFERASE CLASS V"/>
    <property type="match status" value="1"/>
</dbReference>
<dbReference type="InterPro" id="IPR015424">
    <property type="entry name" value="PyrdxlP-dep_Trfase"/>
</dbReference>
<dbReference type="CDD" id="cd06451">
    <property type="entry name" value="AGAT_like"/>
    <property type="match status" value="1"/>
</dbReference>
<evidence type="ECO:0000256" key="4">
    <source>
        <dbReference type="PIRNR" id="PIRNR000524"/>
    </source>
</evidence>
<dbReference type="SUPFAM" id="SSF53383">
    <property type="entry name" value="PLP-dependent transferases"/>
    <property type="match status" value="1"/>
</dbReference>
<comment type="cofactor">
    <cofactor evidence="1 4 6">
        <name>pyridoxal 5'-phosphate</name>
        <dbReference type="ChEBI" id="CHEBI:597326"/>
    </cofactor>
</comment>
<comment type="catalytic activity">
    <reaction evidence="4">
        <text>glyoxylate + L-alanine = glycine + pyruvate</text>
        <dbReference type="Rhea" id="RHEA:24248"/>
        <dbReference type="ChEBI" id="CHEBI:15361"/>
        <dbReference type="ChEBI" id="CHEBI:36655"/>
        <dbReference type="ChEBI" id="CHEBI:57305"/>
        <dbReference type="ChEBI" id="CHEBI:57972"/>
        <dbReference type="EC" id="2.6.1.44"/>
    </reaction>
</comment>
<dbReference type="InterPro" id="IPR020578">
    <property type="entry name" value="Aminotrans_V_PyrdxlP_BS"/>
</dbReference>
<accession>A0ABM1F414</accession>
<dbReference type="InterPro" id="IPR015422">
    <property type="entry name" value="PyrdxlP-dep_Trfase_small"/>
</dbReference>
<dbReference type="EC" id="2.6.1.44" evidence="4"/>
<protein>
    <recommendedName>
        <fullName evidence="4">Alanine--glyoxylate aminotransferase</fullName>
        <ecNumber evidence="4">2.6.1.44</ecNumber>
    </recommendedName>
</protein>
<comment type="similarity">
    <text evidence="2 4 5">Belongs to the class-V pyridoxal-phosphate-dependent aminotransferase family.</text>
</comment>
<dbReference type="PROSITE" id="PS00595">
    <property type="entry name" value="AA_TRANSFER_CLASS_5"/>
    <property type="match status" value="1"/>
</dbReference>
<dbReference type="Proteomes" id="UP000695022">
    <property type="component" value="Unplaced"/>
</dbReference>
<gene>
    <name evidence="9" type="primary">LOC106819040</name>
</gene>
<evidence type="ECO:0000256" key="3">
    <source>
        <dbReference type="ARBA" id="ARBA00022898"/>
    </source>
</evidence>
<evidence type="ECO:0000313" key="8">
    <source>
        <dbReference type="Proteomes" id="UP000695022"/>
    </source>
</evidence>
<dbReference type="Gene3D" id="3.90.1150.10">
    <property type="entry name" value="Aspartate Aminotransferase, domain 1"/>
    <property type="match status" value="1"/>
</dbReference>
<dbReference type="InterPro" id="IPR024169">
    <property type="entry name" value="SP_NH2Trfase/AEP_transaminase"/>
</dbReference>
<dbReference type="InterPro" id="IPR000192">
    <property type="entry name" value="Aminotrans_V_dom"/>
</dbReference>
<evidence type="ECO:0000256" key="5">
    <source>
        <dbReference type="RuleBase" id="RU004075"/>
    </source>
</evidence>
<evidence type="ECO:0000256" key="6">
    <source>
        <dbReference type="RuleBase" id="RU004504"/>
    </source>
</evidence>
<dbReference type="PIRSF" id="PIRSF000524">
    <property type="entry name" value="SPT"/>
    <property type="match status" value="1"/>
</dbReference>
<sequence length="390" mass="41861">MAQYLRSVVRPAERLLKPLQFPHKLLMGPGPSNCPPRVLAAQALPLLGHLHAEFCSVMDDVKAGARYAFQTANAVTLAVSGTGHAAMEAAICNIVEPGDVVLIAKNGHWGARAADMAARHGADVRTIVVPPGEVFTLANIAAAMAEHAPSLTFVCHGESSAGTMQPLEGVGELCRARDCLLLVDTVASLGGAPFFADALGIDVVYTGAQKVIGAPPGVSPISFSERAMARVAARATRVRSYYFDVVELANYWGCDAGPRRYHHTAPISSMYALREGLSMLAEETLEVCWERHLRCARLLWRGIEDLGLKLLVENEDARLPTVTAVVVPDGVAWKRVVEHCMSKHAVEISGGLGPTAGKVWRIGLMGYNATEENVRRVLKVLQEAITACKM</sequence>
<organism evidence="8 9">
    <name type="scientific">Priapulus caudatus</name>
    <name type="common">Priapulid worm</name>
    <dbReference type="NCBI Taxonomy" id="37621"/>
    <lineage>
        <taxon>Eukaryota</taxon>
        <taxon>Metazoa</taxon>
        <taxon>Ecdysozoa</taxon>
        <taxon>Scalidophora</taxon>
        <taxon>Priapulida</taxon>
        <taxon>Priapulimorpha</taxon>
        <taxon>Priapulimorphida</taxon>
        <taxon>Priapulidae</taxon>
        <taxon>Priapulus</taxon>
    </lineage>
</organism>
<dbReference type="InterPro" id="IPR015421">
    <property type="entry name" value="PyrdxlP-dep_Trfase_major"/>
</dbReference>
<evidence type="ECO:0000256" key="2">
    <source>
        <dbReference type="ARBA" id="ARBA00009236"/>
    </source>
</evidence>
<reference evidence="9" key="1">
    <citation type="submission" date="2025-08" db="UniProtKB">
        <authorList>
            <consortium name="RefSeq"/>
        </authorList>
    </citation>
    <scope>IDENTIFICATION</scope>
</reference>
<dbReference type="RefSeq" id="XP_014679185.1">
    <property type="nucleotide sequence ID" value="XM_014823699.1"/>
</dbReference>
<evidence type="ECO:0000313" key="9">
    <source>
        <dbReference type="RefSeq" id="XP_014679185.1"/>
    </source>
</evidence>